<dbReference type="InterPro" id="IPR001810">
    <property type="entry name" value="F-box_dom"/>
</dbReference>
<dbReference type="AlphaFoldDB" id="A0AAN8S1P8"/>
<evidence type="ECO:0000313" key="2">
    <source>
        <dbReference type="EMBL" id="KAK6521088.1"/>
    </source>
</evidence>
<dbReference type="CDD" id="cd09917">
    <property type="entry name" value="F-box_SF"/>
    <property type="match status" value="1"/>
</dbReference>
<dbReference type="Proteomes" id="UP001307849">
    <property type="component" value="Unassembled WGS sequence"/>
</dbReference>
<dbReference type="Gene3D" id="1.20.1280.50">
    <property type="match status" value="1"/>
</dbReference>
<feature type="domain" description="F-box" evidence="1">
    <location>
        <begin position="4"/>
        <end position="41"/>
    </location>
</feature>
<keyword evidence="3" id="KW-1185">Reference proteome</keyword>
<dbReference type="EMBL" id="JAVHJM010000001">
    <property type="protein sequence ID" value="KAK6521088.1"/>
    <property type="molecule type" value="Genomic_DNA"/>
</dbReference>
<dbReference type="Pfam" id="PF12937">
    <property type="entry name" value="F-box-like"/>
    <property type="match status" value="1"/>
</dbReference>
<name>A0AAN8S1P8_9PEZI</name>
<dbReference type="SUPFAM" id="SSF81383">
    <property type="entry name" value="F-box domain"/>
    <property type="match status" value="1"/>
</dbReference>
<evidence type="ECO:0000313" key="3">
    <source>
        <dbReference type="Proteomes" id="UP001307849"/>
    </source>
</evidence>
<evidence type="ECO:0000259" key="1">
    <source>
        <dbReference type="Pfam" id="PF12937"/>
    </source>
</evidence>
<protein>
    <recommendedName>
        <fullName evidence="1">F-box domain-containing protein</fullName>
    </recommendedName>
</protein>
<sequence length="444" mass="50961">MASILSLPAELLIQILSYDSITSADLVACRQVCKYFKNVAEMCSISYTFQVDAINHPTWRLARYLLRNPNLGKRFKSIKVTWNRRIPRKPMTWASQWRWSKNEFEKLARILYHGGRSNQIVLEAIEHGLNSEALLPFLLLHTPNLQSLDMGDAKLDLMGPYISSGEAERIYLYCVLDGSQKWRARVPGYPARWSPSLPEEDENGYKTHYSFLYLHMRLSHDWLPGLSNITHLAHGCYRTGGYFDRWPASHLILMMLLPRLETAQFYGATILPPDSTAPLDLDIDPKVSSRRSTVKHLELLNCRFRKADYRAIAQITGSLKSFRCILEHEEVPWWDYAYESDAHDLFRLHNRSTLGDGLIQVSRATGDDKDPKDLEIYADFGPDDDYFYDSDGSCLFDQVDDEDDFISNSEDDQDLYLVHSSGPGQVEDGNVYDIFGSDGSQQYL</sequence>
<organism evidence="2 3">
    <name type="scientific">Arthrobotrys conoides</name>
    <dbReference type="NCBI Taxonomy" id="74498"/>
    <lineage>
        <taxon>Eukaryota</taxon>
        <taxon>Fungi</taxon>
        <taxon>Dikarya</taxon>
        <taxon>Ascomycota</taxon>
        <taxon>Pezizomycotina</taxon>
        <taxon>Orbiliomycetes</taxon>
        <taxon>Orbiliales</taxon>
        <taxon>Orbiliaceae</taxon>
        <taxon>Arthrobotrys</taxon>
    </lineage>
</organism>
<proteinExistence type="predicted"/>
<reference evidence="2 3" key="1">
    <citation type="submission" date="2019-10" db="EMBL/GenBank/DDBJ databases">
        <authorList>
            <person name="Palmer J.M."/>
        </authorList>
    </citation>
    <scope>NUCLEOTIDE SEQUENCE [LARGE SCALE GENOMIC DNA]</scope>
    <source>
        <strain evidence="2 3">TWF506</strain>
    </source>
</reference>
<dbReference type="InterPro" id="IPR036047">
    <property type="entry name" value="F-box-like_dom_sf"/>
</dbReference>
<gene>
    <name evidence="2" type="ORF">TWF506_001321</name>
</gene>
<comment type="caution">
    <text evidence="2">The sequence shown here is derived from an EMBL/GenBank/DDBJ whole genome shotgun (WGS) entry which is preliminary data.</text>
</comment>
<accession>A0AAN8S1P8</accession>